<dbReference type="GO" id="GO:0003992">
    <property type="term" value="F:N2-acetyl-L-ornithine:2-oxoglutarate 5-aminotransferase activity"/>
    <property type="evidence" value="ECO:0007669"/>
    <property type="project" value="UniProtKB-EC"/>
</dbReference>
<keyword evidence="7" id="KW-1185">Reference proteome</keyword>
<dbReference type="Proteomes" id="UP001168575">
    <property type="component" value="Unassembled WGS sequence"/>
</dbReference>
<name>A0AA43U5T0_9ACTN</name>
<comment type="similarity">
    <text evidence="5">Belongs to the class-III pyridoxal-phosphate-dependent aminotransferase family.</text>
</comment>
<gene>
    <name evidence="6" type="ORF">Q3982_02650</name>
</gene>
<dbReference type="PIRSF" id="PIRSF000521">
    <property type="entry name" value="Transaminase_4ab_Lys_Orn"/>
    <property type="match status" value="1"/>
</dbReference>
<keyword evidence="2 6" id="KW-0032">Aminotransferase</keyword>
<proteinExistence type="inferred from homology"/>
<dbReference type="InterPro" id="IPR050103">
    <property type="entry name" value="Class-III_PLP-dep_AT"/>
</dbReference>
<dbReference type="SUPFAM" id="SSF53383">
    <property type="entry name" value="PLP-dependent transferases"/>
    <property type="match status" value="1"/>
</dbReference>
<dbReference type="EMBL" id="JAUMVS010000026">
    <property type="protein sequence ID" value="MDO4841558.1"/>
    <property type="molecule type" value="Genomic_DNA"/>
</dbReference>
<dbReference type="PROSITE" id="PS00600">
    <property type="entry name" value="AA_TRANSFER_CLASS_3"/>
    <property type="match status" value="1"/>
</dbReference>
<dbReference type="PANTHER" id="PTHR11986">
    <property type="entry name" value="AMINOTRANSFERASE CLASS III"/>
    <property type="match status" value="1"/>
</dbReference>
<reference evidence="6" key="1">
    <citation type="submission" date="2023-07" db="EMBL/GenBank/DDBJ databases">
        <title>Between Cages and Wild: Unraveling the Impact of Captivity on Animal Microbiomes and Antimicrobial Resistance.</title>
        <authorList>
            <person name="Schmartz G.P."/>
            <person name="Rehner J."/>
            <person name="Schuff M.J."/>
            <person name="Becker S.L."/>
            <person name="Kravczyk M."/>
            <person name="Gurevich A."/>
            <person name="Francke R."/>
            <person name="Mueller R."/>
            <person name="Keller V."/>
            <person name="Keller A."/>
        </authorList>
    </citation>
    <scope>NUCLEOTIDE SEQUENCE</scope>
    <source>
        <strain evidence="6">S12M_St_49</strain>
    </source>
</reference>
<dbReference type="Gene3D" id="3.40.640.10">
    <property type="entry name" value="Type I PLP-dependent aspartate aminotransferase-like (Major domain)"/>
    <property type="match status" value="1"/>
</dbReference>
<dbReference type="GO" id="GO:0042802">
    <property type="term" value="F:identical protein binding"/>
    <property type="evidence" value="ECO:0007669"/>
    <property type="project" value="TreeGrafter"/>
</dbReference>
<dbReference type="GO" id="GO:0030170">
    <property type="term" value="F:pyridoxal phosphate binding"/>
    <property type="evidence" value="ECO:0007669"/>
    <property type="project" value="InterPro"/>
</dbReference>
<accession>A0AA43U5T0</accession>
<dbReference type="EC" id="2.6.1.11" evidence="6"/>
<dbReference type="CDD" id="cd00610">
    <property type="entry name" value="OAT_like"/>
    <property type="match status" value="1"/>
</dbReference>
<evidence type="ECO:0000313" key="6">
    <source>
        <dbReference type="EMBL" id="MDO4841558.1"/>
    </source>
</evidence>
<dbReference type="PANTHER" id="PTHR11986:SF79">
    <property type="entry name" value="ACETYLORNITHINE AMINOTRANSFERASE, MITOCHONDRIAL"/>
    <property type="match status" value="1"/>
</dbReference>
<dbReference type="InterPro" id="IPR015421">
    <property type="entry name" value="PyrdxlP-dep_Trfase_major"/>
</dbReference>
<dbReference type="Pfam" id="PF00202">
    <property type="entry name" value="Aminotran_3"/>
    <property type="match status" value="1"/>
</dbReference>
<comment type="cofactor">
    <cofactor evidence="1">
        <name>pyridoxal 5'-phosphate</name>
        <dbReference type="ChEBI" id="CHEBI:597326"/>
    </cofactor>
</comment>
<comment type="caution">
    <text evidence="6">The sequence shown here is derived from an EMBL/GenBank/DDBJ whole genome shotgun (WGS) entry which is preliminary data.</text>
</comment>
<protein>
    <submittedName>
        <fullName evidence="6">Acetylornithine transaminase</fullName>
        <ecNumber evidence="6">2.6.1.11</ecNumber>
    </submittedName>
</protein>
<keyword evidence="4 5" id="KW-0663">Pyridoxal phosphate</keyword>
<dbReference type="FunFam" id="3.40.640.10:FF:000004">
    <property type="entry name" value="Acetylornithine aminotransferase"/>
    <property type="match status" value="1"/>
</dbReference>
<evidence type="ECO:0000256" key="3">
    <source>
        <dbReference type="ARBA" id="ARBA00022679"/>
    </source>
</evidence>
<organism evidence="6 7">
    <name type="scientific">Phoenicibacter congonensis</name>
    <dbReference type="NCBI Taxonomy" id="1944646"/>
    <lineage>
        <taxon>Bacteria</taxon>
        <taxon>Bacillati</taxon>
        <taxon>Actinomycetota</taxon>
        <taxon>Coriobacteriia</taxon>
        <taxon>Eggerthellales</taxon>
        <taxon>Eggerthellaceae</taxon>
        <taxon>Phoenicibacter</taxon>
    </lineage>
</organism>
<dbReference type="NCBIfam" id="NF002325">
    <property type="entry name" value="PRK01278.1"/>
    <property type="match status" value="1"/>
</dbReference>
<dbReference type="InterPro" id="IPR049704">
    <property type="entry name" value="Aminotrans_3_PPA_site"/>
</dbReference>
<dbReference type="AlphaFoldDB" id="A0AA43U5T0"/>
<evidence type="ECO:0000313" key="7">
    <source>
        <dbReference type="Proteomes" id="UP001168575"/>
    </source>
</evidence>
<sequence length="415" mass="45107">MTYALDPEQKTLEENYLLPTFGRYPVEFVRGEGARLYDVDGNEFLDFLSGIAVCSLGHCNKNVVKAIQDQAAQLMHVSNYFYIQNRGEAAKKINDLLNFGAEEPHNWKMFFTNSGAESNECAIKSPGFAGNRSKGNDGTHTKVIVLKQSFHGRTMETLAATAQDRFHYGLFPLSPVFIEVEANNEEELENTFRVWGDQVAAMVLEPVQGESGVHPISESYMKLVRKLTEENKAFMIVDEVQSGIYRSGAPFAFQLAGVVPDMVTMAKGIGGGFPCGCCAARGRAAEILGPGDHGTTFGGSCLAIAAINATLDELKDEDVLSNVVLVSDYMCHKLETVEGIKEVRGRGLLLGADLEDGISAHDVVAESLTGQNLIINATVGDSTLRFLPPLIITKADVDEFIEKLEAAIKTVEQAA</sequence>
<evidence type="ECO:0000256" key="4">
    <source>
        <dbReference type="ARBA" id="ARBA00022898"/>
    </source>
</evidence>
<dbReference type="InterPro" id="IPR015422">
    <property type="entry name" value="PyrdxlP-dep_Trfase_small"/>
</dbReference>
<evidence type="ECO:0000256" key="1">
    <source>
        <dbReference type="ARBA" id="ARBA00001933"/>
    </source>
</evidence>
<dbReference type="InterPro" id="IPR015424">
    <property type="entry name" value="PyrdxlP-dep_Trfase"/>
</dbReference>
<dbReference type="InterPro" id="IPR005814">
    <property type="entry name" value="Aminotrans_3"/>
</dbReference>
<dbReference type="Gene3D" id="3.90.1150.10">
    <property type="entry name" value="Aspartate Aminotransferase, domain 1"/>
    <property type="match status" value="1"/>
</dbReference>
<keyword evidence="3 6" id="KW-0808">Transferase</keyword>
<evidence type="ECO:0000256" key="2">
    <source>
        <dbReference type="ARBA" id="ARBA00022576"/>
    </source>
</evidence>
<evidence type="ECO:0000256" key="5">
    <source>
        <dbReference type="RuleBase" id="RU003560"/>
    </source>
</evidence>